<reference evidence="2 4" key="1">
    <citation type="submission" date="2016-10" db="EMBL/GenBank/DDBJ databases">
        <authorList>
            <person name="de Groot N.N."/>
        </authorList>
    </citation>
    <scope>NUCLEOTIDE SEQUENCE [LARGE SCALE GENOMIC DNA]</scope>
    <source>
        <strain evidence="2 4">CGMCC 1.9156</strain>
    </source>
</reference>
<keyword evidence="2" id="KW-0808">Transferase</keyword>
<gene>
    <name evidence="3" type="ORF">DET52_109139</name>
    <name evidence="2" type="ORF">SAMN05216283_11350</name>
</gene>
<dbReference type="InterPro" id="IPR014710">
    <property type="entry name" value="RmlC-like_jellyroll"/>
</dbReference>
<evidence type="ECO:0000259" key="1">
    <source>
        <dbReference type="PROSITE" id="PS50042"/>
    </source>
</evidence>
<dbReference type="Pfam" id="PF00027">
    <property type="entry name" value="cNMP_binding"/>
    <property type="match status" value="1"/>
</dbReference>
<name>A0A1I2KRN5_9BACT</name>
<dbReference type="CDD" id="cd00038">
    <property type="entry name" value="CAP_ED"/>
    <property type="match status" value="1"/>
</dbReference>
<evidence type="ECO:0000313" key="5">
    <source>
        <dbReference type="Proteomes" id="UP000294848"/>
    </source>
</evidence>
<dbReference type="InterPro" id="IPR018490">
    <property type="entry name" value="cNMP-bd_dom_sf"/>
</dbReference>
<dbReference type="STRING" id="655355.SAMN05216283_11350"/>
<protein>
    <submittedName>
        <fullName evidence="3">CRP-like cAMP-binding protein</fullName>
    </submittedName>
    <submittedName>
        <fullName evidence="2">cAMP-binding domain of CRP or a regulatory subunit of cAMP-dependent protein kinases</fullName>
    </submittedName>
</protein>
<keyword evidence="4" id="KW-1185">Reference proteome</keyword>
<proteinExistence type="predicted"/>
<dbReference type="Proteomes" id="UP000294848">
    <property type="component" value="Unassembled WGS sequence"/>
</dbReference>
<accession>A0A1I2KRN5</accession>
<dbReference type="Proteomes" id="UP000198964">
    <property type="component" value="Unassembled WGS sequence"/>
</dbReference>
<organism evidence="2 4">
    <name type="scientific">Sunxiuqinia elliptica</name>
    <dbReference type="NCBI Taxonomy" id="655355"/>
    <lineage>
        <taxon>Bacteria</taxon>
        <taxon>Pseudomonadati</taxon>
        <taxon>Bacteroidota</taxon>
        <taxon>Bacteroidia</taxon>
        <taxon>Marinilabiliales</taxon>
        <taxon>Prolixibacteraceae</taxon>
        <taxon>Sunxiuqinia</taxon>
    </lineage>
</organism>
<evidence type="ECO:0000313" key="2">
    <source>
        <dbReference type="EMBL" id="SFF69684.1"/>
    </source>
</evidence>
<evidence type="ECO:0000313" key="4">
    <source>
        <dbReference type="Proteomes" id="UP000198964"/>
    </source>
</evidence>
<dbReference type="OrthoDB" id="680421at2"/>
<feature type="domain" description="Cyclic nucleotide-binding" evidence="1">
    <location>
        <begin position="4"/>
        <end position="113"/>
    </location>
</feature>
<dbReference type="RefSeq" id="WP_093921306.1">
    <property type="nucleotide sequence ID" value="NZ_FONW01000013.1"/>
</dbReference>
<evidence type="ECO:0000313" key="3">
    <source>
        <dbReference type="EMBL" id="TDN97737.1"/>
    </source>
</evidence>
<reference evidence="3 5" key="2">
    <citation type="submission" date="2019-03" db="EMBL/GenBank/DDBJ databases">
        <title>Freshwater and sediment microbial communities from various areas in North America, analyzing microbe dynamics in response to fracking.</title>
        <authorList>
            <person name="Lamendella R."/>
        </authorList>
    </citation>
    <scope>NUCLEOTIDE SEQUENCE [LARGE SCALE GENOMIC DNA]</scope>
    <source>
        <strain evidence="3 5">114D</strain>
    </source>
</reference>
<dbReference type="PROSITE" id="PS50042">
    <property type="entry name" value="CNMP_BINDING_3"/>
    <property type="match status" value="1"/>
</dbReference>
<dbReference type="EMBL" id="SNWI01000009">
    <property type="protein sequence ID" value="TDN97737.1"/>
    <property type="molecule type" value="Genomic_DNA"/>
</dbReference>
<dbReference type="EMBL" id="FONW01000013">
    <property type="protein sequence ID" value="SFF69684.1"/>
    <property type="molecule type" value="Genomic_DNA"/>
</dbReference>
<dbReference type="InterPro" id="IPR000595">
    <property type="entry name" value="cNMP-bd_dom"/>
</dbReference>
<dbReference type="AlphaFoldDB" id="A0A1I2KRN5"/>
<dbReference type="SUPFAM" id="SSF51206">
    <property type="entry name" value="cAMP-binding domain-like"/>
    <property type="match status" value="1"/>
</dbReference>
<dbReference type="Gene3D" id="2.60.120.10">
    <property type="entry name" value="Jelly Rolls"/>
    <property type="match status" value="1"/>
</dbReference>
<keyword evidence="2" id="KW-0418">Kinase</keyword>
<dbReference type="GO" id="GO:0016301">
    <property type="term" value="F:kinase activity"/>
    <property type="evidence" value="ECO:0007669"/>
    <property type="project" value="UniProtKB-KW"/>
</dbReference>
<sequence length="191" mass="22581">MNKLIAHLEKYYQIRIAKDFVVEDYFFIEQYKKKDFLVKENTNSKFFYLVLDGYIRSYHLSEHGEEITTELYREGDLAASMYSLLKSEKAYENIQCITDTIVCKISEESFERLCLQNIQWFQLGMKFLKKDILSKEERLLGFAKLSAKERYQKLLNEKPDIVQNVPVIYLASYLGIKPESLSRLRNQLGIS</sequence>